<keyword evidence="1 2" id="KW-0129">CBS domain</keyword>
<dbReference type="PANTHER" id="PTHR43080">
    <property type="entry name" value="CBS DOMAIN-CONTAINING PROTEIN CBSX3, MITOCHONDRIAL"/>
    <property type="match status" value="1"/>
</dbReference>
<dbReference type="Pfam" id="PF10335">
    <property type="entry name" value="DUF294_C"/>
    <property type="match status" value="1"/>
</dbReference>
<dbReference type="CDD" id="cd04587">
    <property type="entry name" value="CBS_pair_CAP-ED_NT_Pol-beta-like_DUF294_assoc"/>
    <property type="match status" value="1"/>
</dbReference>
<dbReference type="SUPFAM" id="SSF54631">
    <property type="entry name" value="CBS-domain pair"/>
    <property type="match status" value="1"/>
</dbReference>
<evidence type="ECO:0000313" key="5">
    <source>
        <dbReference type="EMBL" id="SFR59232.1"/>
    </source>
</evidence>
<dbReference type="Proteomes" id="UP000199658">
    <property type="component" value="Unassembled WGS sequence"/>
</dbReference>
<dbReference type="InterPro" id="IPR005105">
    <property type="entry name" value="GlnD_Uridyltrans_N"/>
</dbReference>
<sequence>MTDTVRPFLSHLHPYDMLPEIALAAAIERADVIEVAKGEDIYSVGDFLRGLYIVMTGQICVRDDAGSEISHLGRENSFGERGLLRDGFAVTSARAEEDSQLICLAPDLFHKLRAEHDPFRRFFDRTRSDETNVTSRKFDLTSIRVETLMAPDPATCAPTLTIQDAAKMMRERKISSLCVVEHGALVGILTLRDLANKALAEGLGYETPVGAVMTHAPRTLPPTAIGSDVLHLMMEYKLGHLPITSAGQLVGIVTQTDLTRFQASNTASFVAEAGQAKSAEALADVTKRIPNLLMQLVAAGNRHDVVTRMITDIADVVTRRLLALAEEKFGPPPAKYVWLACGSQGRQEQTGVSDQDNCLILEDDMSEAALAYFEPFAHFVCDGLNACGYVYCPGDMMATNPRWRQPVSVWREYFQHWIKSPSKEAQMLASVMFDLRPIGGDAALFEGLQGDTLEAAAANSIFTAHMASNALTHATPLGLLKGLATIRSGEHRHTIDMKLNGVVPVVDLGRMYALQGELDVVNTRARLEAAITAEVISKSGGQDLLDAYDLVAQSRLQHQAGQIRRGTQPDNFLPPAELSAFERSHLRDAFVVIKTMQSALMQGRGVLG</sequence>
<dbReference type="InterPro" id="IPR000644">
    <property type="entry name" value="CBS_dom"/>
</dbReference>
<gene>
    <name evidence="5" type="ORF">SAMN04488002_3563</name>
</gene>
<reference evidence="6" key="1">
    <citation type="submission" date="2016-10" db="EMBL/GenBank/DDBJ databases">
        <authorList>
            <person name="Varghese N."/>
            <person name="Submissions S."/>
        </authorList>
    </citation>
    <scope>NUCLEOTIDE SEQUENCE [LARGE SCALE GENOMIC DNA]</scope>
    <source>
        <strain evidence="6">DSM 26921</strain>
    </source>
</reference>
<dbReference type="Pfam" id="PF00571">
    <property type="entry name" value="CBS"/>
    <property type="match status" value="2"/>
</dbReference>
<dbReference type="InterPro" id="IPR018490">
    <property type="entry name" value="cNMP-bd_dom_sf"/>
</dbReference>
<accession>A0A1I6HXL7</accession>
<dbReference type="EMBL" id="FOYO01000001">
    <property type="protein sequence ID" value="SFR59232.1"/>
    <property type="molecule type" value="Genomic_DNA"/>
</dbReference>
<dbReference type="CDD" id="cd00038">
    <property type="entry name" value="CAP_ED"/>
    <property type="match status" value="1"/>
</dbReference>
<dbReference type="InterPro" id="IPR051257">
    <property type="entry name" value="Diverse_CBS-Domain"/>
</dbReference>
<dbReference type="PANTHER" id="PTHR43080:SF2">
    <property type="entry name" value="CBS DOMAIN-CONTAINING PROTEIN"/>
    <property type="match status" value="1"/>
</dbReference>
<feature type="domain" description="Cyclic nucleotide-binding" evidence="3">
    <location>
        <begin position="23"/>
        <end position="112"/>
    </location>
</feature>
<dbReference type="STRING" id="670154.SAMN04488002_3563"/>
<dbReference type="RefSeq" id="WP_090219545.1">
    <property type="nucleotide sequence ID" value="NZ_FOYO01000001.1"/>
</dbReference>
<dbReference type="Gene3D" id="3.10.580.10">
    <property type="entry name" value="CBS-domain"/>
    <property type="match status" value="1"/>
</dbReference>
<dbReference type="PROSITE" id="PS51371">
    <property type="entry name" value="CBS"/>
    <property type="match status" value="2"/>
</dbReference>
<dbReference type="InterPro" id="IPR000595">
    <property type="entry name" value="cNMP-bd_dom"/>
</dbReference>
<dbReference type="CDD" id="cd05401">
    <property type="entry name" value="NT_GlnE_GlnD_like"/>
    <property type="match status" value="1"/>
</dbReference>
<feature type="domain" description="CBS" evidence="4">
    <location>
        <begin position="149"/>
        <end position="206"/>
    </location>
</feature>
<dbReference type="Pfam" id="PF00027">
    <property type="entry name" value="cNMP_binding"/>
    <property type="match status" value="1"/>
</dbReference>
<evidence type="ECO:0000256" key="1">
    <source>
        <dbReference type="ARBA" id="ARBA00023122"/>
    </source>
</evidence>
<dbReference type="InterPro" id="IPR018821">
    <property type="entry name" value="DUF294_put_nucleoTrafse_sb-bd"/>
</dbReference>
<evidence type="ECO:0000313" key="6">
    <source>
        <dbReference type="Proteomes" id="UP000199658"/>
    </source>
</evidence>
<feature type="domain" description="CBS" evidence="4">
    <location>
        <begin position="213"/>
        <end position="268"/>
    </location>
</feature>
<evidence type="ECO:0000259" key="3">
    <source>
        <dbReference type="PROSITE" id="PS50042"/>
    </source>
</evidence>
<proteinExistence type="predicted"/>
<organism evidence="5 6">
    <name type="scientific">Litoreibacter janthinus</name>
    <dbReference type="NCBI Taxonomy" id="670154"/>
    <lineage>
        <taxon>Bacteria</taxon>
        <taxon>Pseudomonadati</taxon>
        <taxon>Pseudomonadota</taxon>
        <taxon>Alphaproteobacteria</taxon>
        <taxon>Rhodobacterales</taxon>
        <taxon>Roseobacteraceae</taxon>
        <taxon>Litoreibacter</taxon>
    </lineage>
</organism>
<protein>
    <submittedName>
        <fullName evidence="5">CBS domain-containing protein</fullName>
    </submittedName>
</protein>
<dbReference type="SUPFAM" id="SSF51206">
    <property type="entry name" value="cAMP-binding domain-like"/>
    <property type="match status" value="1"/>
</dbReference>
<keyword evidence="6" id="KW-1185">Reference proteome</keyword>
<dbReference type="PROSITE" id="PS50042">
    <property type="entry name" value="CNMP_BINDING_3"/>
    <property type="match status" value="1"/>
</dbReference>
<dbReference type="OrthoDB" id="9808528at2"/>
<dbReference type="Pfam" id="PF03445">
    <property type="entry name" value="DUF294"/>
    <property type="match status" value="1"/>
</dbReference>
<dbReference type="AlphaFoldDB" id="A0A1I6HXL7"/>
<name>A0A1I6HXL7_9RHOB</name>
<dbReference type="InterPro" id="IPR046342">
    <property type="entry name" value="CBS_dom_sf"/>
</dbReference>
<dbReference type="SMART" id="SM00116">
    <property type="entry name" value="CBS"/>
    <property type="match status" value="2"/>
</dbReference>
<dbReference type="GO" id="GO:0008773">
    <property type="term" value="F:[protein-PII] uridylyltransferase activity"/>
    <property type="evidence" value="ECO:0007669"/>
    <property type="project" value="InterPro"/>
</dbReference>
<dbReference type="SMART" id="SM00100">
    <property type="entry name" value="cNMP"/>
    <property type="match status" value="1"/>
</dbReference>
<evidence type="ECO:0000259" key="4">
    <source>
        <dbReference type="PROSITE" id="PS51371"/>
    </source>
</evidence>
<dbReference type="InterPro" id="IPR014710">
    <property type="entry name" value="RmlC-like_jellyroll"/>
</dbReference>
<evidence type="ECO:0000256" key="2">
    <source>
        <dbReference type="PROSITE-ProRule" id="PRU00703"/>
    </source>
</evidence>
<dbReference type="Gene3D" id="2.60.120.10">
    <property type="entry name" value="Jelly Rolls"/>
    <property type="match status" value="1"/>
</dbReference>